<comment type="subcellular location">
    <subcellularLocation>
        <location evidence="1">Nucleus</location>
    </subcellularLocation>
</comment>
<evidence type="ECO:0000256" key="4">
    <source>
        <dbReference type="SAM" id="MobiDB-lite"/>
    </source>
</evidence>
<dbReference type="OrthoDB" id="5842926at2759"/>
<dbReference type="AlphaFoldDB" id="A0A8J2KL81"/>
<reference evidence="6" key="1">
    <citation type="submission" date="2021-06" db="EMBL/GenBank/DDBJ databases">
        <authorList>
            <person name="Hodson N. C."/>
            <person name="Mongue J. A."/>
            <person name="Jaron S. K."/>
        </authorList>
    </citation>
    <scope>NUCLEOTIDE SEQUENCE</scope>
</reference>
<sequence length="204" mass="22564">FRLFQAKLAALDSEPAGSSSSNGPSCSTSDGTINVTDEKIKADAEDLSSKEMGCSASDDLQNELAALEGMKCKAPHEHHWGQIGYYNAVVLNVEDNQCESLDTILVRVVFIQPVVENMQPCPFYMENRCRFDDKDCKFSHGEIVSLAQLKDYVEPDFSNVGSGSRVLAKYSDGLWYKATISEISESGNCDLKYDSYKETFTIPL</sequence>
<evidence type="ECO:0000259" key="5">
    <source>
        <dbReference type="PROSITE" id="PS50103"/>
    </source>
</evidence>
<organism evidence="6 7">
    <name type="scientific">Allacma fusca</name>
    <dbReference type="NCBI Taxonomy" id="39272"/>
    <lineage>
        <taxon>Eukaryota</taxon>
        <taxon>Metazoa</taxon>
        <taxon>Ecdysozoa</taxon>
        <taxon>Arthropoda</taxon>
        <taxon>Hexapoda</taxon>
        <taxon>Collembola</taxon>
        <taxon>Symphypleona</taxon>
        <taxon>Sminthuridae</taxon>
        <taxon>Allacma</taxon>
    </lineage>
</organism>
<feature type="compositionally biased region" description="Low complexity" evidence="4">
    <location>
        <begin position="13"/>
        <end position="29"/>
    </location>
</feature>
<dbReference type="PANTHER" id="PTHR46297">
    <property type="entry name" value="ZINC FINGER CCCH-TYPE WITH G PATCH DOMAIN-CONTAINING PROTEIN"/>
    <property type="match status" value="1"/>
</dbReference>
<dbReference type="Proteomes" id="UP000708208">
    <property type="component" value="Unassembled WGS sequence"/>
</dbReference>
<keyword evidence="3" id="KW-0479">Metal-binding</keyword>
<evidence type="ECO:0000256" key="2">
    <source>
        <dbReference type="ARBA" id="ARBA00023242"/>
    </source>
</evidence>
<protein>
    <recommendedName>
        <fullName evidence="5">C3H1-type domain-containing protein</fullName>
    </recommendedName>
</protein>
<name>A0A8J2KL81_9HEXA</name>
<keyword evidence="3" id="KW-0862">Zinc</keyword>
<keyword evidence="2" id="KW-0539">Nucleus</keyword>
<evidence type="ECO:0000313" key="6">
    <source>
        <dbReference type="EMBL" id="CAG7815094.1"/>
    </source>
</evidence>
<feature type="domain" description="C3H1-type" evidence="5">
    <location>
        <begin position="116"/>
        <end position="143"/>
    </location>
</feature>
<feature type="non-terminal residue" evidence="6">
    <location>
        <position position="204"/>
    </location>
</feature>
<keyword evidence="3" id="KW-0863">Zinc-finger</keyword>
<evidence type="ECO:0000256" key="3">
    <source>
        <dbReference type="PROSITE-ProRule" id="PRU00723"/>
    </source>
</evidence>
<dbReference type="GO" id="GO:0000978">
    <property type="term" value="F:RNA polymerase II cis-regulatory region sequence-specific DNA binding"/>
    <property type="evidence" value="ECO:0007669"/>
    <property type="project" value="TreeGrafter"/>
</dbReference>
<dbReference type="GO" id="GO:0005634">
    <property type="term" value="C:nucleus"/>
    <property type="evidence" value="ECO:0007669"/>
    <property type="project" value="UniProtKB-SubCell"/>
</dbReference>
<gene>
    <name evidence="6" type="ORF">AFUS01_LOCUS25796</name>
</gene>
<feature type="non-terminal residue" evidence="6">
    <location>
        <position position="1"/>
    </location>
</feature>
<dbReference type="CDD" id="cd20384">
    <property type="entry name" value="Tudor_ZGPAT"/>
    <property type="match status" value="1"/>
</dbReference>
<dbReference type="GO" id="GO:0008270">
    <property type="term" value="F:zinc ion binding"/>
    <property type="evidence" value="ECO:0007669"/>
    <property type="project" value="UniProtKB-KW"/>
</dbReference>
<evidence type="ECO:0000256" key="1">
    <source>
        <dbReference type="ARBA" id="ARBA00004123"/>
    </source>
</evidence>
<evidence type="ECO:0000313" key="7">
    <source>
        <dbReference type="Proteomes" id="UP000708208"/>
    </source>
</evidence>
<dbReference type="InterPro" id="IPR000571">
    <property type="entry name" value="Znf_CCCH"/>
</dbReference>
<feature type="zinc finger region" description="C3H1-type" evidence="3">
    <location>
        <begin position="116"/>
        <end position="143"/>
    </location>
</feature>
<proteinExistence type="predicted"/>
<feature type="region of interest" description="Disordered" evidence="4">
    <location>
        <begin position="12"/>
        <end position="34"/>
    </location>
</feature>
<dbReference type="GO" id="GO:0001227">
    <property type="term" value="F:DNA-binding transcription repressor activity, RNA polymerase II-specific"/>
    <property type="evidence" value="ECO:0007669"/>
    <property type="project" value="TreeGrafter"/>
</dbReference>
<accession>A0A8J2KL81</accession>
<dbReference type="PANTHER" id="PTHR46297:SF1">
    <property type="entry name" value="ZINC FINGER CCCH-TYPE WITH G PATCH DOMAIN-CONTAINING PROTEIN"/>
    <property type="match status" value="1"/>
</dbReference>
<dbReference type="EMBL" id="CAJVCH010335596">
    <property type="protein sequence ID" value="CAG7815094.1"/>
    <property type="molecule type" value="Genomic_DNA"/>
</dbReference>
<comment type="caution">
    <text evidence="6">The sequence shown here is derived from an EMBL/GenBank/DDBJ whole genome shotgun (WGS) entry which is preliminary data.</text>
</comment>
<dbReference type="PROSITE" id="PS50103">
    <property type="entry name" value="ZF_C3H1"/>
    <property type="match status" value="1"/>
</dbReference>
<keyword evidence="7" id="KW-1185">Reference proteome</keyword>